<dbReference type="InterPro" id="IPR012910">
    <property type="entry name" value="Plug_dom"/>
</dbReference>
<evidence type="ECO:0000256" key="4">
    <source>
        <dbReference type="ARBA" id="ARBA00022692"/>
    </source>
</evidence>
<dbReference type="PANTHER" id="PTHR30069">
    <property type="entry name" value="TONB-DEPENDENT OUTER MEMBRANE RECEPTOR"/>
    <property type="match status" value="1"/>
</dbReference>
<keyword evidence="12" id="KW-1185">Reference proteome</keyword>
<evidence type="ECO:0000256" key="2">
    <source>
        <dbReference type="ARBA" id="ARBA00022448"/>
    </source>
</evidence>
<organism evidence="11 12">
    <name type="scientific">Niabella pedocola</name>
    <dbReference type="NCBI Taxonomy" id="1752077"/>
    <lineage>
        <taxon>Bacteria</taxon>
        <taxon>Pseudomonadati</taxon>
        <taxon>Bacteroidota</taxon>
        <taxon>Chitinophagia</taxon>
        <taxon>Chitinophagales</taxon>
        <taxon>Chitinophagaceae</taxon>
        <taxon>Niabella</taxon>
    </lineage>
</organism>
<dbReference type="InterPro" id="IPR036942">
    <property type="entry name" value="Beta-barrel_TonB_sf"/>
</dbReference>
<evidence type="ECO:0000313" key="11">
    <source>
        <dbReference type="EMBL" id="MCD2423029.1"/>
    </source>
</evidence>
<sequence>MKKTGILFIAILFALVSFAQEKVTLSGTVKSAASGETLINASVEVQGGAAGTTSNEYGFYSLTLSKGSYTVSYSAVGYETVTETIQLNGNKVQNVLLPDQVVNLDDVQVTANTKGRTIRGTQMGVERLTMKEINTIPMLLGERDILKAIQLLPGIKSAGDGNSGFYVRGGSTDQNLILLDEANVYNASHLMGFFSTFNSDIVKDVTVYKGGMPAQYGGRLSSVLDVKMNEGNNQRYAVSGGVGLISAKLNVEGPIQEDRSSFLVSGRRTYADLFLPVFGDSTNKNTRLFFYDINAKMNYTLGEKDRLYLSGYLGRDVLKLEKQFGMDWGNKTGTLRWNHIFNDRLFSNTSFIYSDFNYNIAINNANNDLNIFSQIRDLNLKEEIQWYAGSRHSLRFGFNSIYHTITPGEITSSGKTSYNDLYLQDRYSWETAVFATDTWSAASWLNLTFGMRLSSFAIFGPGDFYEVDGNGTITDTLSYRKGALVKNYWNMEPRIAASFILNSSTSLKASYARNAQNLHLISNSAANFPTDKWVASTNSIKPELVDIYSMGWYKNLSGNRYELTAEAYYKAFQNQIDYRTGADVYTNDAIETQLLSGIGRAYGLELLLKKKQGRLTGWLGYTLSKTERKIAGINDGEWYNARQDRTHDVAIVTNYQLNKKWNLSANWVYYTGDAVTFPSGKYVIDKQVVFYYTKRNAYRMPAYHRLDLGATRQLRTRKKNTSSELAFSLFNAYGRENAYLISFQQNDKDTDITEAVQTSLFRFVPSISWHFKF</sequence>
<dbReference type="InterPro" id="IPR039426">
    <property type="entry name" value="TonB-dep_rcpt-like"/>
</dbReference>
<evidence type="ECO:0000256" key="7">
    <source>
        <dbReference type="ARBA" id="ARBA00023237"/>
    </source>
</evidence>
<dbReference type="Proteomes" id="UP001199816">
    <property type="component" value="Unassembled WGS sequence"/>
</dbReference>
<evidence type="ECO:0000256" key="3">
    <source>
        <dbReference type="ARBA" id="ARBA00022452"/>
    </source>
</evidence>
<gene>
    <name evidence="11" type="ORF">LQ567_09670</name>
</gene>
<dbReference type="Pfam" id="PF13715">
    <property type="entry name" value="CarbopepD_reg_2"/>
    <property type="match status" value="1"/>
</dbReference>
<dbReference type="EMBL" id="JAJNEC010000005">
    <property type="protein sequence ID" value="MCD2423029.1"/>
    <property type="molecule type" value="Genomic_DNA"/>
</dbReference>
<dbReference type="Gene3D" id="2.40.170.20">
    <property type="entry name" value="TonB-dependent receptor, beta-barrel domain"/>
    <property type="match status" value="1"/>
</dbReference>
<evidence type="ECO:0000256" key="6">
    <source>
        <dbReference type="ARBA" id="ARBA00023136"/>
    </source>
</evidence>
<keyword evidence="4 8" id="KW-0812">Transmembrane</keyword>
<evidence type="ECO:0000256" key="5">
    <source>
        <dbReference type="ARBA" id="ARBA00022729"/>
    </source>
</evidence>
<evidence type="ECO:0000256" key="1">
    <source>
        <dbReference type="ARBA" id="ARBA00004571"/>
    </source>
</evidence>
<reference evidence="11 12" key="1">
    <citation type="submission" date="2021-11" db="EMBL/GenBank/DDBJ databases">
        <title>Genomic of Niabella pedocola.</title>
        <authorList>
            <person name="Wu T."/>
        </authorList>
    </citation>
    <scope>NUCLEOTIDE SEQUENCE [LARGE SCALE GENOMIC DNA]</scope>
    <source>
        <strain evidence="11 12">JCM 31011</strain>
    </source>
</reference>
<comment type="similarity">
    <text evidence="8">Belongs to the TonB-dependent receptor family.</text>
</comment>
<feature type="chain" id="PRO_5045955198" evidence="9">
    <location>
        <begin position="20"/>
        <end position="773"/>
    </location>
</feature>
<dbReference type="PROSITE" id="PS52016">
    <property type="entry name" value="TONB_DEPENDENT_REC_3"/>
    <property type="match status" value="1"/>
</dbReference>
<dbReference type="SUPFAM" id="SSF49464">
    <property type="entry name" value="Carboxypeptidase regulatory domain-like"/>
    <property type="match status" value="1"/>
</dbReference>
<feature type="signal peptide" evidence="9">
    <location>
        <begin position="1"/>
        <end position="19"/>
    </location>
</feature>
<name>A0ABS8PPL0_9BACT</name>
<protein>
    <submittedName>
        <fullName evidence="11">TonB-dependent receptor</fullName>
    </submittedName>
</protein>
<dbReference type="RefSeq" id="WP_231004299.1">
    <property type="nucleotide sequence ID" value="NZ_JAJNEC010000005.1"/>
</dbReference>
<keyword evidence="5 9" id="KW-0732">Signal</keyword>
<dbReference type="Pfam" id="PF07715">
    <property type="entry name" value="Plug"/>
    <property type="match status" value="1"/>
</dbReference>
<comment type="caution">
    <text evidence="11">The sequence shown here is derived from an EMBL/GenBank/DDBJ whole genome shotgun (WGS) entry which is preliminary data.</text>
</comment>
<keyword evidence="6 8" id="KW-0472">Membrane</keyword>
<dbReference type="SUPFAM" id="SSF56935">
    <property type="entry name" value="Porins"/>
    <property type="match status" value="1"/>
</dbReference>
<dbReference type="Gene3D" id="2.60.40.1120">
    <property type="entry name" value="Carboxypeptidase-like, regulatory domain"/>
    <property type="match status" value="1"/>
</dbReference>
<evidence type="ECO:0000313" key="12">
    <source>
        <dbReference type="Proteomes" id="UP001199816"/>
    </source>
</evidence>
<feature type="domain" description="TonB-dependent receptor plug" evidence="10">
    <location>
        <begin position="141"/>
        <end position="219"/>
    </location>
</feature>
<dbReference type="Gene3D" id="2.170.130.10">
    <property type="entry name" value="TonB-dependent receptor, plug domain"/>
    <property type="match status" value="1"/>
</dbReference>
<dbReference type="InterPro" id="IPR037066">
    <property type="entry name" value="Plug_dom_sf"/>
</dbReference>
<keyword evidence="11" id="KW-0675">Receptor</keyword>
<keyword evidence="3 8" id="KW-1134">Transmembrane beta strand</keyword>
<dbReference type="InterPro" id="IPR008969">
    <property type="entry name" value="CarboxyPept-like_regulatory"/>
</dbReference>
<comment type="subcellular location">
    <subcellularLocation>
        <location evidence="1 8">Cell outer membrane</location>
        <topology evidence="1 8">Multi-pass membrane protein</topology>
    </subcellularLocation>
</comment>
<keyword evidence="7 8" id="KW-0998">Cell outer membrane</keyword>
<evidence type="ECO:0000259" key="10">
    <source>
        <dbReference type="Pfam" id="PF07715"/>
    </source>
</evidence>
<dbReference type="PANTHER" id="PTHR30069:SF29">
    <property type="entry name" value="HEMOGLOBIN AND HEMOGLOBIN-HAPTOGLOBIN-BINDING PROTEIN 1-RELATED"/>
    <property type="match status" value="1"/>
</dbReference>
<evidence type="ECO:0000256" key="9">
    <source>
        <dbReference type="SAM" id="SignalP"/>
    </source>
</evidence>
<evidence type="ECO:0000256" key="8">
    <source>
        <dbReference type="PROSITE-ProRule" id="PRU01360"/>
    </source>
</evidence>
<proteinExistence type="inferred from homology"/>
<keyword evidence="2 8" id="KW-0813">Transport</keyword>
<accession>A0ABS8PPL0</accession>